<dbReference type="EC" id="2.7.1.197" evidence="3"/>
<evidence type="ECO:0000313" key="16">
    <source>
        <dbReference type="EMBL" id="EAM5479736.1"/>
    </source>
</evidence>
<feature type="transmembrane region" description="Helical" evidence="13">
    <location>
        <begin position="176"/>
        <end position="196"/>
    </location>
</feature>
<accession>A0A5T2QAV0</accession>
<comment type="caution">
    <text evidence="16">The sequence shown here is derived from an EMBL/GenBank/DDBJ whole genome shotgun (WGS) entry which is preliminary data.</text>
</comment>
<feature type="domain" description="PTS EIIC type-2" evidence="15">
    <location>
        <begin position="15"/>
        <end position="334"/>
    </location>
</feature>
<feature type="transmembrane region" description="Helical" evidence="13">
    <location>
        <begin position="50"/>
        <end position="69"/>
    </location>
</feature>
<keyword evidence="12 13" id="KW-0472">Membrane</keyword>
<evidence type="ECO:0000256" key="4">
    <source>
        <dbReference type="ARBA" id="ARBA00022448"/>
    </source>
</evidence>
<keyword evidence="5" id="KW-1003">Cell membrane</keyword>
<dbReference type="InterPro" id="IPR003501">
    <property type="entry name" value="PTS_EIIB_2/3"/>
</dbReference>
<name>A0A5T2QAV0_SALER</name>
<evidence type="ECO:0000256" key="13">
    <source>
        <dbReference type="SAM" id="Phobius"/>
    </source>
</evidence>
<dbReference type="GO" id="GO:0009401">
    <property type="term" value="P:phosphoenolpyruvate-dependent sugar phosphotransferase system"/>
    <property type="evidence" value="ECO:0007669"/>
    <property type="project" value="UniProtKB-KW"/>
</dbReference>
<feature type="transmembrane region" description="Helical" evidence="13">
    <location>
        <begin position="273"/>
        <end position="294"/>
    </location>
</feature>
<dbReference type="PANTHER" id="PTHR30181">
    <property type="entry name" value="MANNITOL PERMEASE IIC COMPONENT"/>
    <property type="match status" value="1"/>
</dbReference>
<dbReference type="PANTHER" id="PTHR30181:SF2">
    <property type="entry name" value="PTS SYSTEM MANNITOL-SPECIFIC EIICBA COMPONENT"/>
    <property type="match status" value="1"/>
</dbReference>
<dbReference type="PROSITE" id="PS51099">
    <property type="entry name" value="PTS_EIIB_TYPE_2"/>
    <property type="match status" value="1"/>
</dbReference>
<keyword evidence="9" id="KW-0598">Phosphotransferase system</keyword>
<sequence length="480" mass="50943">MSKEKVSLQVKIQRMGNFLSGMVMPNIGVFIAWGLITALFIPTGWFPNEYLARLVGPTITYLLPALIGYTGGYNVYGKRGGVIGAAATMGVVIGSDITMLVGGMVMGPLAAWIIKKVDKLFEGKVKPGFEMLIDNFSIGIVAALLMVAGYAVVEPIFSVILSTLAQGVYWALNKGLIPFTAIFVQPACVLFLNNAINHGIMAPLGIQQVVEHGKSILFLVEANGGPQLGVLLAYMFFGRGMAKKSAAPAALIHFIGGIGEIYFPFVLMKPKLIIAPIVGSMVSLFIFQTMDGGVVGIPSPGSIIAFLMMTPKGSFIANILGYGIGCLVSMAIAGALLRMDARRDAELEAQEVAAAADVAEVTEIAPVAATATADAQNTVVLGVKIKKIIVACDAGMGSSAMGASVLRNRLKKAQIEGVEVKNASISNLPDDVDLIVTHFDLMKRAKANVNRTNVSFMGIRNFVEATQYDEIIHQVKQNNA</sequence>
<evidence type="ECO:0000256" key="7">
    <source>
        <dbReference type="ARBA" id="ARBA00022597"/>
    </source>
</evidence>
<evidence type="ECO:0000256" key="3">
    <source>
        <dbReference type="ARBA" id="ARBA00011909"/>
    </source>
</evidence>
<evidence type="ECO:0000259" key="15">
    <source>
        <dbReference type="PROSITE" id="PS51104"/>
    </source>
</evidence>
<dbReference type="InterPro" id="IPR029503">
    <property type="entry name" value="PTS_EIIB_mannitol"/>
</dbReference>
<feature type="transmembrane region" description="Helical" evidence="13">
    <location>
        <begin position="216"/>
        <end position="237"/>
    </location>
</feature>
<gene>
    <name evidence="16" type="ORF">EKI11_15660</name>
</gene>
<protein>
    <recommendedName>
        <fullName evidence="3">protein-N(pi)-phosphohistidine--D-mannitol phosphotransferase</fullName>
        <ecNumber evidence="3">2.7.1.197</ecNumber>
    </recommendedName>
</protein>
<evidence type="ECO:0000256" key="2">
    <source>
        <dbReference type="ARBA" id="ARBA00004651"/>
    </source>
</evidence>
<evidence type="ECO:0000256" key="1">
    <source>
        <dbReference type="ARBA" id="ARBA00001655"/>
    </source>
</evidence>
<feature type="transmembrane region" description="Helical" evidence="13">
    <location>
        <begin position="81"/>
        <end position="114"/>
    </location>
</feature>
<keyword evidence="10 13" id="KW-0812">Transmembrane</keyword>
<dbReference type="CDD" id="cd05567">
    <property type="entry name" value="PTS_IIB_mannitol"/>
    <property type="match status" value="1"/>
</dbReference>
<dbReference type="InterPro" id="IPR013011">
    <property type="entry name" value="PTS_EIIB_2"/>
</dbReference>
<dbReference type="InterPro" id="IPR003352">
    <property type="entry name" value="PTS_EIIC"/>
</dbReference>
<keyword evidence="11 13" id="KW-1133">Transmembrane helix</keyword>
<evidence type="ECO:0000256" key="11">
    <source>
        <dbReference type="ARBA" id="ARBA00022989"/>
    </source>
</evidence>
<dbReference type="GO" id="GO:0022872">
    <property type="term" value="F:protein-N(PI)-phosphohistidine-mannitol phosphotransferase system transmembrane transporter activity"/>
    <property type="evidence" value="ECO:0007669"/>
    <property type="project" value="InterPro"/>
</dbReference>
<comment type="catalytic activity">
    <reaction evidence="1">
        <text>D-mannitol(out) + N(pros)-phospho-L-histidyl-[protein] = D-mannitol 1-phosphate(in) + L-histidyl-[protein]</text>
        <dbReference type="Rhea" id="RHEA:33363"/>
        <dbReference type="Rhea" id="RHEA-COMP:9745"/>
        <dbReference type="Rhea" id="RHEA-COMP:9746"/>
        <dbReference type="ChEBI" id="CHEBI:16899"/>
        <dbReference type="ChEBI" id="CHEBI:29979"/>
        <dbReference type="ChEBI" id="CHEBI:61381"/>
        <dbReference type="ChEBI" id="CHEBI:64837"/>
        <dbReference type="EC" id="2.7.1.197"/>
    </reaction>
</comment>
<organism evidence="16">
    <name type="scientific">Salmonella enterica</name>
    <name type="common">Salmonella choleraesuis</name>
    <dbReference type="NCBI Taxonomy" id="28901"/>
    <lineage>
        <taxon>Bacteria</taxon>
        <taxon>Pseudomonadati</taxon>
        <taxon>Pseudomonadota</taxon>
        <taxon>Gammaproteobacteria</taxon>
        <taxon>Enterobacterales</taxon>
        <taxon>Enterobacteriaceae</taxon>
        <taxon>Salmonella</taxon>
    </lineage>
</organism>
<dbReference type="SUPFAM" id="SSF52794">
    <property type="entry name" value="PTS system IIB component-like"/>
    <property type="match status" value="1"/>
</dbReference>
<feature type="domain" description="PTS EIIB type-2" evidence="14">
    <location>
        <begin position="386"/>
        <end position="480"/>
    </location>
</feature>
<dbReference type="Gene3D" id="3.40.50.2300">
    <property type="match status" value="1"/>
</dbReference>
<dbReference type="AlphaFoldDB" id="A0A5T2QAV0"/>
<keyword evidence="7" id="KW-0762">Sugar transport</keyword>
<evidence type="ECO:0000256" key="10">
    <source>
        <dbReference type="ARBA" id="ARBA00022692"/>
    </source>
</evidence>
<dbReference type="InterPro" id="IPR013014">
    <property type="entry name" value="PTS_EIIC_2"/>
</dbReference>
<dbReference type="GO" id="GO:0090563">
    <property type="term" value="F:protein-phosphocysteine-sugar phosphotransferase activity"/>
    <property type="evidence" value="ECO:0007669"/>
    <property type="project" value="TreeGrafter"/>
</dbReference>
<dbReference type="EMBL" id="AACVGV010000038">
    <property type="protein sequence ID" value="EAM5479736.1"/>
    <property type="molecule type" value="Genomic_DNA"/>
</dbReference>
<feature type="transmembrane region" description="Helical" evidence="13">
    <location>
        <begin position="136"/>
        <end position="164"/>
    </location>
</feature>
<evidence type="ECO:0000256" key="5">
    <source>
        <dbReference type="ARBA" id="ARBA00022475"/>
    </source>
</evidence>
<keyword evidence="8" id="KW-0808">Transferase</keyword>
<dbReference type="InterPro" id="IPR036095">
    <property type="entry name" value="PTS_EIIB-like_sf"/>
</dbReference>
<dbReference type="Pfam" id="PF02378">
    <property type="entry name" value="PTS_EIIC"/>
    <property type="match status" value="1"/>
</dbReference>
<keyword evidence="6" id="KW-0597">Phosphoprotein</keyword>
<feature type="transmembrane region" description="Helical" evidence="13">
    <location>
        <begin position="249"/>
        <end position="267"/>
    </location>
</feature>
<feature type="transmembrane region" description="Helical" evidence="13">
    <location>
        <begin position="21"/>
        <end position="44"/>
    </location>
</feature>
<reference evidence="16" key="1">
    <citation type="submission" date="2018-12" db="EMBL/GenBank/DDBJ databases">
        <authorList>
            <consortium name="PulseNet: The National Subtyping Network for Foodborne Disease Surveillance"/>
            <person name="Tarr C.L."/>
            <person name="Trees E."/>
            <person name="Katz L.S."/>
            <person name="Carleton-Romer H.A."/>
            <person name="Stroika S."/>
            <person name="Kucerova Z."/>
            <person name="Roache K.F."/>
            <person name="Sabol A.L."/>
            <person name="Besser J."/>
            <person name="Gerner-Smidt P."/>
        </authorList>
    </citation>
    <scope>NUCLEOTIDE SEQUENCE</scope>
    <source>
        <strain evidence="16">PNUSAS063856</strain>
    </source>
</reference>
<evidence type="ECO:0000256" key="9">
    <source>
        <dbReference type="ARBA" id="ARBA00022683"/>
    </source>
</evidence>
<evidence type="ECO:0000256" key="8">
    <source>
        <dbReference type="ARBA" id="ARBA00022679"/>
    </source>
</evidence>
<comment type="subcellular location">
    <subcellularLocation>
        <location evidence="2">Cell membrane</location>
        <topology evidence="2">Multi-pass membrane protein</topology>
    </subcellularLocation>
</comment>
<evidence type="ECO:0000256" key="12">
    <source>
        <dbReference type="ARBA" id="ARBA00023136"/>
    </source>
</evidence>
<keyword evidence="4" id="KW-0813">Transport</keyword>
<dbReference type="GO" id="GO:0005886">
    <property type="term" value="C:plasma membrane"/>
    <property type="evidence" value="ECO:0007669"/>
    <property type="project" value="UniProtKB-SubCell"/>
</dbReference>
<proteinExistence type="predicted"/>
<dbReference type="InterPro" id="IPR050893">
    <property type="entry name" value="Sugar_PTS"/>
</dbReference>
<dbReference type="Pfam" id="PF02302">
    <property type="entry name" value="PTS_IIB"/>
    <property type="match status" value="1"/>
</dbReference>
<evidence type="ECO:0000256" key="6">
    <source>
        <dbReference type="ARBA" id="ARBA00022553"/>
    </source>
</evidence>
<dbReference type="PROSITE" id="PS51104">
    <property type="entry name" value="PTS_EIIC_TYPE_2"/>
    <property type="match status" value="1"/>
</dbReference>
<evidence type="ECO:0000259" key="14">
    <source>
        <dbReference type="PROSITE" id="PS51099"/>
    </source>
</evidence>
<feature type="transmembrane region" description="Helical" evidence="13">
    <location>
        <begin position="315"/>
        <end position="337"/>
    </location>
</feature>